<proteinExistence type="inferred from homology"/>
<evidence type="ECO:0000256" key="11">
    <source>
        <dbReference type="ARBA" id="ARBA00023136"/>
    </source>
</evidence>
<dbReference type="EMBL" id="CAJPWZ010000882">
    <property type="protein sequence ID" value="CAG2202247.1"/>
    <property type="molecule type" value="Genomic_DNA"/>
</dbReference>
<evidence type="ECO:0000313" key="17">
    <source>
        <dbReference type="Proteomes" id="UP000683360"/>
    </source>
</evidence>
<dbReference type="Gene3D" id="3.40.50.10140">
    <property type="entry name" value="Toll/interleukin-1 receptor homology (TIR) domain"/>
    <property type="match status" value="1"/>
</dbReference>
<dbReference type="InterPro" id="IPR032675">
    <property type="entry name" value="LRR_dom_sf"/>
</dbReference>
<evidence type="ECO:0000256" key="2">
    <source>
        <dbReference type="ARBA" id="ARBA00008307"/>
    </source>
</evidence>
<dbReference type="InterPro" id="IPR024810">
    <property type="entry name" value="MAB21L/cGLR"/>
</dbReference>
<protein>
    <recommendedName>
        <fullName evidence="15">TIR domain-containing protein</fullName>
    </recommendedName>
</protein>
<dbReference type="Proteomes" id="UP000683360">
    <property type="component" value="Unassembled WGS sequence"/>
</dbReference>
<dbReference type="PROSITE" id="PS50104">
    <property type="entry name" value="TIR"/>
    <property type="match status" value="1"/>
</dbReference>
<keyword evidence="9" id="KW-0391">Immunity</keyword>
<dbReference type="Pfam" id="PF20266">
    <property type="entry name" value="Mab-21_C"/>
    <property type="match status" value="1"/>
</dbReference>
<reference evidence="16" key="1">
    <citation type="submission" date="2021-03" db="EMBL/GenBank/DDBJ databases">
        <authorList>
            <person name="Bekaert M."/>
        </authorList>
    </citation>
    <scope>NUCLEOTIDE SEQUENCE</scope>
</reference>
<comment type="similarity">
    <text evidence="3">Belongs to the Toll-like receptor family.</text>
</comment>
<feature type="transmembrane region" description="Helical" evidence="14">
    <location>
        <begin position="816"/>
        <end position="840"/>
    </location>
</feature>
<evidence type="ECO:0000256" key="12">
    <source>
        <dbReference type="ARBA" id="ARBA00023170"/>
    </source>
</evidence>
<keyword evidence="5" id="KW-0433">Leucine-rich repeat</keyword>
<dbReference type="FunFam" id="3.40.50.10140:FF:000001">
    <property type="entry name" value="Toll-like receptor 2"/>
    <property type="match status" value="1"/>
</dbReference>
<dbReference type="GO" id="GO:0045087">
    <property type="term" value="P:innate immune response"/>
    <property type="evidence" value="ECO:0007669"/>
    <property type="project" value="UniProtKB-KW"/>
</dbReference>
<dbReference type="Pfam" id="PF03281">
    <property type="entry name" value="Mab-21"/>
    <property type="match status" value="1"/>
</dbReference>
<comment type="caution">
    <text evidence="16">The sequence shown here is derived from an EMBL/GenBank/DDBJ whole genome shotgun (WGS) entry which is preliminary data.</text>
</comment>
<dbReference type="Gene3D" id="1.10.1410.40">
    <property type="match status" value="1"/>
</dbReference>
<dbReference type="GO" id="GO:0005886">
    <property type="term" value="C:plasma membrane"/>
    <property type="evidence" value="ECO:0007669"/>
    <property type="project" value="TreeGrafter"/>
</dbReference>
<organism evidence="16 17">
    <name type="scientific">Mytilus edulis</name>
    <name type="common">Blue mussel</name>
    <dbReference type="NCBI Taxonomy" id="6550"/>
    <lineage>
        <taxon>Eukaryota</taxon>
        <taxon>Metazoa</taxon>
        <taxon>Spiralia</taxon>
        <taxon>Lophotrochozoa</taxon>
        <taxon>Mollusca</taxon>
        <taxon>Bivalvia</taxon>
        <taxon>Autobranchia</taxon>
        <taxon>Pteriomorphia</taxon>
        <taxon>Mytilida</taxon>
        <taxon>Mytiloidea</taxon>
        <taxon>Mytilidae</taxon>
        <taxon>Mytilinae</taxon>
        <taxon>Mytilus</taxon>
    </lineage>
</organism>
<dbReference type="InterPro" id="IPR003591">
    <property type="entry name" value="Leu-rich_rpt_typical-subtyp"/>
</dbReference>
<dbReference type="SUPFAM" id="SSF52200">
    <property type="entry name" value="Toll/Interleukin receptor TIR domain"/>
    <property type="match status" value="1"/>
</dbReference>
<dbReference type="OrthoDB" id="6138589at2759"/>
<dbReference type="Pfam" id="PF13676">
    <property type="entry name" value="TIR_2"/>
    <property type="match status" value="1"/>
</dbReference>
<dbReference type="InterPro" id="IPR035897">
    <property type="entry name" value="Toll_tir_struct_dom_sf"/>
</dbReference>
<keyword evidence="11 14" id="KW-0472">Membrane</keyword>
<keyword evidence="12" id="KW-0675">Receptor</keyword>
<accession>A0A8S3RAS5</accession>
<dbReference type="GO" id="GO:0038023">
    <property type="term" value="F:signaling receptor activity"/>
    <property type="evidence" value="ECO:0007669"/>
    <property type="project" value="TreeGrafter"/>
</dbReference>
<name>A0A8S3RAS5_MYTED</name>
<dbReference type="InterPro" id="IPR046903">
    <property type="entry name" value="Mab-21-like_nuc_Trfase"/>
</dbReference>
<evidence type="ECO:0000256" key="10">
    <source>
        <dbReference type="ARBA" id="ARBA00022989"/>
    </source>
</evidence>
<keyword evidence="10 14" id="KW-1133">Transmembrane helix</keyword>
<keyword evidence="8" id="KW-0677">Repeat</keyword>
<keyword evidence="17" id="KW-1185">Reference proteome</keyword>
<evidence type="ECO:0000256" key="5">
    <source>
        <dbReference type="ARBA" id="ARBA00022614"/>
    </source>
</evidence>
<keyword evidence="6 14" id="KW-0812">Transmembrane</keyword>
<dbReference type="PROSITE" id="PS51450">
    <property type="entry name" value="LRR"/>
    <property type="match status" value="1"/>
</dbReference>
<evidence type="ECO:0000256" key="1">
    <source>
        <dbReference type="ARBA" id="ARBA00004479"/>
    </source>
</evidence>
<dbReference type="Pfam" id="PF13855">
    <property type="entry name" value="LRR_8"/>
    <property type="match status" value="2"/>
</dbReference>
<dbReference type="SMART" id="SM00255">
    <property type="entry name" value="TIR"/>
    <property type="match status" value="1"/>
</dbReference>
<dbReference type="SMART" id="SM01265">
    <property type="entry name" value="Mab-21"/>
    <property type="match status" value="1"/>
</dbReference>
<sequence>MNAIAYAGRKRRSRMGSLLSKESSVTKDKYVKTKEQEAIISIKVSEFIAKIIATPPLKLKLIDIYHGIYERLCGPWGRVTGSYADSLSMSTSDVDIILDNMSVNSSPEMTMNSSCTMELVIFTGDNDIPPGCCWLRAYQKDAFTRKFVPSVSTSFPYVRINGLTKQVTDAEWNLVDIKGYKCLSCRNMNEQRAKSGLTSFPFINRFLPHWIPHGPAFKQTYFWIFDVDIVEAFRCNTLPPVLLKWAKRTRKTWPSQSTLEKALEQGCHVISLPSKISSDEFTEVEFRLGYGAMEKLLTESLSDCQKQCYILLKITLKEYIEPRFPDEDIVSSYVMKMLIFWMSEETDSDTWRPECLLECFDMCLGRLFDWVESGYCPNFFIPEYNLFRTKLTSIHSNKFTCLMREIVDLKWKSLSNLSILDLSYNHIKGLKQHSFDGLGKLKELNLNYNPLEYTKFPNESFIPLVSLRHLCIKSKLFMAAVSFIFSDKTISYLRSLEKLEIDVPAIYQKRDIFGEGYEYLIHLSSLNVGACDDLLINAQLFKYMPLLTHISFDEKCKIHITPGGHRSLKNIREVYVHRLVDTLLPYLNNFTNELKLTPIETLSFQNTFAEGFEDRYYPWNPISRNLQNSSLKYLLMTENKLGESFPVSKLDPPPSSLQALNLSSNKLEKFALDLGNIRNLSLQNNYLGGFLSTHSYKMSKESSSLEYIDLSANSIETLTFIVFKGQPHLKYINLSHNKLQKVTFDVSRLKSLRYLDISTNNFTTLDEKVMAIFDGLSKMTFFTVNLRNNALQYGAIVRLTPIDSIIKRLQKECSTYTYLAIALSILLVVILAILILALVYKYRWKLRYMFYLAKSKHYNYKASIDNGEYTYDAFISYCDDDRAFVLKDCIANLETEGNAKLCVHQRDFIPGQEITVNITNAIHDSRKTVCIITRKFFESYYCMFEFNMARMENIYSRDGRNVIFLVFLEQIQPKEMPLMMLELIEKQSYIEYPNDEEGNIVFWEKIKEAIHS</sequence>
<dbReference type="InterPro" id="IPR000157">
    <property type="entry name" value="TIR_dom"/>
</dbReference>
<evidence type="ECO:0000256" key="9">
    <source>
        <dbReference type="ARBA" id="ARBA00022859"/>
    </source>
</evidence>
<evidence type="ECO:0000256" key="13">
    <source>
        <dbReference type="ARBA" id="ARBA00023180"/>
    </source>
</evidence>
<dbReference type="SMART" id="SM00369">
    <property type="entry name" value="LRR_TYP"/>
    <property type="match status" value="4"/>
</dbReference>
<dbReference type="AlphaFoldDB" id="A0A8S3RAS5"/>
<dbReference type="PRINTS" id="PR01537">
    <property type="entry name" value="INTRLKN1R1F"/>
</dbReference>
<dbReference type="GO" id="GO:0007165">
    <property type="term" value="P:signal transduction"/>
    <property type="evidence" value="ECO:0007669"/>
    <property type="project" value="InterPro"/>
</dbReference>
<keyword evidence="4" id="KW-0399">Innate immunity</keyword>
<evidence type="ECO:0000313" key="16">
    <source>
        <dbReference type="EMBL" id="CAG2202247.1"/>
    </source>
</evidence>
<dbReference type="PANTHER" id="PTHR24365">
    <property type="entry name" value="TOLL-LIKE RECEPTOR"/>
    <property type="match status" value="1"/>
</dbReference>
<comment type="subcellular location">
    <subcellularLocation>
        <location evidence="1">Membrane</location>
        <topology evidence="1">Single-pass type I membrane protein</topology>
    </subcellularLocation>
</comment>
<evidence type="ECO:0000256" key="4">
    <source>
        <dbReference type="ARBA" id="ARBA00022588"/>
    </source>
</evidence>
<evidence type="ECO:0000256" key="7">
    <source>
        <dbReference type="ARBA" id="ARBA00022729"/>
    </source>
</evidence>
<dbReference type="InterPro" id="IPR046906">
    <property type="entry name" value="Mab-21_HhH/H2TH-like"/>
</dbReference>
<gene>
    <name evidence="16" type="ORF">MEDL_16809</name>
</gene>
<keyword evidence="13" id="KW-0325">Glycoprotein</keyword>
<evidence type="ECO:0000256" key="14">
    <source>
        <dbReference type="SAM" id="Phobius"/>
    </source>
</evidence>
<feature type="domain" description="TIR" evidence="15">
    <location>
        <begin position="869"/>
        <end position="1010"/>
    </location>
</feature>
<evidence type="ECO:0000256" key="6">
    <source>
        <dbReference type="ARBA" id="ARBA00022692"/>
    </source>
</evidence>
<evidence type="ECO:0000256" key="8">
    <source>
        <dbReference type="ARBA" id="ARBA00022737"/>
    </source>
</evidence>
<comment type="similarity">
    <text evidence="2">Belongs to the mab-21 family.</text>
</comment>
<dbReference type="InterPro" id="IPR001611">
    <property type="entry name" value="Leu-rich_rpt"/>
</dbReference>
<dbReference type="SUPFAM" id="SSF52047">
    <property type="entry name" value="RNI-like"/>
    <property type="match status" value="1"/>
</dbReference>
<evidence type="ECO:0000259" key="15">
    <source>
        <dbReference type="PROSITE" id="PS50104"/>
    </source>
</evidence>
<keyword evidence="7" id="KW-0732">Signal</keyword>
<evidence type="ECO:0000256" key="3">
    <source>
        <dbReference type="ARBA" id="ARBA00009634"/>
    </source>
</evidence>
<dbReference type="Gene3D" id="3.80.10.10">
    <property type="entry name" value="Ribonuclease Inhibitor"/>
    <property type="match status" value="2"/>
</dbReference>
<dbReference type="PANTHER" id="PTHR24365:SF541">
    <property type="entry name" value="PROTEIN TOLL-RELATED"/>
    <property type="match status" value="1"/>
</dbReference>